<organism evidence="1 2">
    <name type="scientific">Mycena venus</name>
    <dbReference type="NCBI Taxonomy" id="2733690"/>
    <lineage>
        <taxon>Eukaryota</taxon>
        <taxon>Fungi</taxon>
        <taxon>Dikarya</taxon>
        <taxon>Basidiomycota</taxon>
        <taxon>Agaricomycotina</taxon>
        <taxon>Agaricomycetes</taxon>
        <taxon>Agaricomycetidae</taxon>
        <taxon>Agaricales</taxon>
        <taxon>Marasmiineae</taxon>
        <taxon>Mycenaceae</taxon>
        <taxon>Mycena</taxon>
    </lineage>
</organism>
<comment type="caution">
    <text evidence="1">The sequence shown here is derived from an EMBL/GenBank/DDBJ whole genome shotgun (WGS) entry which is preliminary data.</text>
</comment>
<protein>
    <submittedName>
        <fullName evidence="1">Uncharacterized protein</fullName>
    </submittedName>
</protein>
<dbReference type="Proteomes" id="UP000620124">
    <property type="component" value="Unassembled WGS sequence"/>
</dbReference>
<evidence type="ECO:0000313" key="1">
    <source>
        <dbReference type="EMBL" id="KAF7334092.1"/>
    </source>
</evidence>
<proteinExistence type="predicted"/>
<keyword evidence="2" id="KW-1185">Reference proteome</keyword>
<evidence type="ECO:0000313" key="2">
    <source>
        <dbReference type="Proteomes" id="UP000620124"/>
    </source>
</evidence>
<reference evidence="1" key="1">
    <citation type="submission" date="2020-05" db="EMBL/GenBank/DDBJ databases">
        <title>Mycena genomes resolve the evolution of fungal bioluminescence.</title>
        <authorList>
            <person name="Tsai I.J."/>
        </authorList>
    </citation>
    <scope>NUCLEOTIDE SEQUENCE</scope>
    <source>
        <strain evidence="1">CCC161011</strain>
    </source>
</reference>
<gene>
    <name evidence="1" type="ORF">MVEN_02314900</name>
</gene>
<name>A0A8H7CFJ3_9AGAR</name>
<dbReference type="EMBL" id="JACAZI010000027">
    <property type="protein sequence ID" value="KAF7334092.1"/>
    <property type="molecule type" value="Genomic_DNA"/>
</dbReference>
<dbReference type="AlphaFoldDB" id="A0A8H7CFJ3"/>
<accession>A0A8H7CFJ3</accession>
<sequence>MFADTSVFHHAQSMNAPSVLRCLLTPLCPFTQLDVSALSVASTMTFIETPAVHPQPHDVQDPLQAFIDFTFSGWNGIIIDIPPLSFNCHWQVSSLNTIALPDWMEFLATCIVFVSTAERSKQPITLVDSTIHLLQNRPDFGATITRLVQTAWSEFPSTGNRNKLIHQLVHIVIENVDSLCNM</sequence>